<sequence length="177" mass="20484">MIGDKLILSSPLLESPIGKIMVENIDDSLEKELRRPISNEPIMPKFQAFVISSLTKLKFEISKHQLKIFDEKLKSNNDFKLNVMAKLSLFVGIENVGDSVRRLMSRMFSDELLQNYSLLGFKKKNRFSDFLVYRLILDVIRVKLKFSSTLDKKIDVPISIWLSLAKFCIKDKNNLNL</sequence>
<reference evidence="1 2" key="1">
    <citation type="submission" date="2019-08" db="EMBL/GenBank/DDBJ databases">
        <title>Whole genome of Aphis craccivora.</title>
        <authorList>
            <person name="Voronova N.V."/>
            <person name="Shulinski R.S."/>
            <person name="Bandarenka Y.V."/>
            <person name="Zhorov D.G."/>
            <person name="Warner D."/>
        </authorList>
    </citation>
    <scope>NUCLEOTIDE SEQUENCE [LARGE SCALE GENOMIC DNA]</scope>
    <source>
        <strain evidence="1">180601</strain>
        <tissue evidence="1">Whole Body</tissue>
    </source>
</reference>
<gene>
    <name evidence="1" type="ORF">FWK35_00011030</name>
</gene>
<evidence type="ECO:0000313" key="1">
    <source>
        <dbReference type="EMBL" id="KAF0760371.1"/>
    </source>
</evidence>
<proteinExistence type="predicted"/>
<dbReference type="EMBL" id="VUJU01002699">
    <property type="protein sequence ID" value="KAF0760371.1"/>
    <property type="molecule type" value="Genomic_DNA"/>
</dbReference>
<comment type="caution">
    <text evidence="1">The sequence shown here is derived from an EMBL/GenBank/DDBJ whole genome shotgun (WGS) entry which is preliminary data.</text>
</comment>
<accession>A0A6G0YRU8</accession>
<keyword evidence="2" id="KW-1185">Reference proteome</keyword>
<organism evidence="1 2">
    <name type="scientific">Aphis craccivora</name>
    <name type="common">Cowpea aphid</name>
    <dbReference type="NCBI Taxonomy" id="307492"/>
    <lineage>
        <taxon>Eukaryota</taxon>
        <taxon>Metazoa</taxon>
        <taxon>Ecdysozoa</taxon>
        <taxon>Arthropoda</taxon>
        <taxon>Hexapoda</taxon>
        <taxon>Insecta</taxon>
        <taxon>Pterygota</taxon>
        <taxon>Neoptera</taxon>
        <taxon>Paraneoptera</taxon>
        <taxon>Hemiptera</taxon>
        <taxon>Sternorrhyncha</taxon>
        <taxon>Aphidomorpha</taxon>
        <taxon>Aphidoidea</taxon>
        <taxon>Aphididae</taxon>
        <taxon>Aphidini</taxon>
        <taxon>Aphis</taxon>
        <taxon>Aphis</taxon>
    </lineage>
</organism>
<dbReference type="Proteomes" id="UP000478052">
    <property type="component" value="Unassembled WGS sequence"/>
</dbReference>
<name>A0A6G0YRU8_APHCR</name>
<protein>
    <submittedName>
        <fullName evidence="1">DUF4806 domain-containing protein</fullName>
    </submittedName>
</protein>
<dbReference type="OrthoDB" id="6625041at2759"/>
<dbReference type="AlphaFoldDB" id="A0A6G0YRU8"/>
<evidence type="ECO:0000313" key="2">
    <source>
        <dbReference type="Proteomes" id="UP000478052"/>
    </source>
</evidence>